<dbReference type="Pfam" id="PF08795">
    <property type="entry name" value="DUF1796"/>
    <property type="match status" value="1"/>
</dbReference>
<evidence type="ECO:0008006" key="3">
    <source>
        <dbReference type="Google" id="ProtNLM"/>
    </source>
</evidence>
<comment type="caution">
    <text evidence="1">The sequence shown here is derived from an EMBL/GenBank/DDBJ whole genome shotgun (WGS) entry which is preliminary data.</text>
</comment>
<organism evidence="1 2">
    <name type="scientific">Peribacillus deserti</name>
    <dbReference type="NCBI Taxonomy" id="673318"/>
    <lineage>
        <taxon>Bacteria</taxon>
        <taxon>Bacillati</taxon>
        <taxon>Bacillota</taxon>
        <taxon>Bacilli</taxon>
        <taxon>Bacillales</taxon>
        <taxon>Bacillaceae</taxon>
        <taxon>Peribacillus</taxon>
    </lineage>
</organism>
<protein>
    <recommendedName>
        <fullName evidence="3">Peptidase</fullName>
    </recommendedName>
</protein>
<accession>A0ABS2QDJ5</accession>
<reference evidence="1 2" key="1">
    <citation type="submission" date="2021-01" db="EMBL/GenBank/DDBJ databases">
        <title>Genomic Encyclopedia of Type Strains, Phase IV (KMG-IV): sequencing the most valuable type-strain genomes for metagenomic binning, comparative biology and taxonomic classification.</title>
        <authorList>
            <person name="Goeker M."/>
        </authorList>
    </citation>
    <scope>NUCLEOTIDE SEQUENCE [LARGE SCALE GENOMIC DNA]</scope>
    <source>
        <strain evidence="1 2">DSM 105482</strain>
    </source>
</reference>
<dbReference type="Proteomes" id="UP000823486">
    <property type="component" value="Unassembled WGS sequence"/>
</dbReference>
<evidence type="ECO:0000313" key="1">
    <source>
        <dbReference type="EMBL" id="MBM7691209.1"/>
    </source>
</evidence>
<dbReference type="InterPro" id="IPR014903">
    <property type="entry name" value="DUF1796"/>
</dbReference>
<keyword evidence="2" id="KW-1185">Reference proteome</keyword>
<evidence type="ECO:0000313" key="2">
    <source>
        <dbReference type="Proteomes" id="UP000823486"/>
    </source>
</evidence>
<sequence length="229" mass="26222">MIHINLRDIQGSYDVVVGLGSWCGPALHLKRLNLRKSSFPLDWVQSPTLPDVNRLLKNKFEGYMKLENMIKKDILAHFVDEGNVVLEQGGTEPAKAHFITDTFYNIDSVHDFPMIANQEWTVQYPSFKEKLNHRIHRFLTVIGQSQSTLFIRYEWGTSSFEEKVELQSILSEITNGKFRILFMQPVDGLQGVKDLNCSVDGICLVEVPRQNPSHNVIWDHVLKGVTLSK</sequence>
<dbReference type="RefSeq" id="WP_338047165.1">
    <property type="nucleotide sequence ID" value="NZ_JAFBFI010000002.1"/>
</dbReference>
<gene>
    <name evidence="1" type="ORF">JOC77_000614</name>
</gene>
<dbReference type="EMBL" id="JAFBFI010000002">
    <property type="protein sequence ID" value="MBM7691209.1"/>
    <property type="molecule type" value="Genomic_DNA"/>
</dbReference>
<name>A0ABS2QDJ5_9BACI</name>
<proteinExistence type="predicted"/>